<dbReference type="EMBL" id="CP028843">
    <property type="protein sequence ID" value="AWB24224.1"/>
    <property type="molecule type" value="Genomic_DNA"/>
</dbReference>
<reference evidence="1 2" key="1">
    <citation type="submission" date="2018-04" db="EMBL/GenBank/DDBJ databases">
        <title>Methylobacterium sp. PR1016A genome.</title>
        <authorList>
            <person name="Park W."/>
        </authorList>
    </citation>
    <scope>NUCLEOTIDE SEQUENCE [LARGE SCALE GENOMIC DNA]</scope>
    <source>
        <strain evidence="1 2">PR1016A</strain>
    </source>
</reference>
<dbReference type="Proteomes" id="UP000244755">
    <property type="component" value="Chromosome 1"/>
</dbReference>
<gene>
    <name evidence="1" type="ORF">DA075_27865</name>
</gene>
<dbReference type="AlphaFoldDB" id="A0A2R4WRS3"/>
<keyword evidence="2" id="KW-1185">Reference proteome</keyword>
<dbReference type="KEGG" id="mee:DA075_27865"/>
<protein>
    <submittedName>
        <fullName evidence="1">Uncharacterized protein</fullName>
    </submittedName>
</protein>
<evidence type="ECO:0000313" key="2">
    <source>
        <dbReference type="Proteomes" id="UP000244755"/>
    </source>
</evidence>
<dbReference type="RefSeq" id="WP_099955992.1">
    <property type="nucleotide sequence ID" value="NZ_CP028843.1"/>
</dbReference>
<proteinExistence type="predicted"/>
<name>A0A2R4WRS3_9HYPH</name>
<evidence type="ECO:0000313" key="1">
    <source>
        <dbReference type="EMBL" id="AWB24224.1"/>
    </source>
</evidence>
<organism evidence="1 2">
    <name type="scientific">Methylobacterium currus</name>
    <dbReference type="NCBI Taxonomy" id="2051553"/>
    <lineage>
        <taxon>Bacteria</taxon>
        <taxon>Pseudomonadati</taxon>
        <taxon>Pseudomonadota</taxon>
        <taxon>Alphaproteobacteria</taxon>
        <taxon>Hyphomicrobiales</taxon>
        <taxon>Methylobacteriaceae</taxon>
        <taxon>Methylobacterium</taxon>
    </lineage>
</organism>
<accession>A0A2R4WRS3</accession>
<sequence length="104" mass="11880">MSIFDQYQTEREFDVEIEGIRYVGNVEVTYDIVPGEDVSGRPRPRFEFFPFGNVVVEWIDDDEGPGLLLDDDPTAVALLDVLDTPAERYEIEVQHRFPAEEGDA</sequence>